<reference evidence="3 4" key="1">
    <citation type="submission" date="2019-02" db="EMBL/GenBank/DDBJ databases">
        <title>Genome sequencing of the rare red list fungi Hericium alpestre (H. flagellum).</title>
        <authorList>
            <person name="Buettner E."/>
            <person name="Kellner H."/>
        </authorList>
    </citation>
    <scope>NUCLEOTIDE SEQUENCE [LARGE SCALE GENOMIC DNA]</scope>
    <source>
        <strain evidence="3 4">DSM 108284</strain>
    </source>
</reference>
<proteinExistence type="predicted"/>
<evidence type="ECO:0000256" key="1">
    <source>
        <dbReference type="ARBA" id="ARBA00022729"/>
    </source>
</evidence>
<comment type="caution">
    <text evidence="3">The sequence shown here is derived from an EMBL/GenBank/DDBJ whole genome shotgun (WGS) entry which is preliminary data.</text>
</comment>
<dbReference type="AlphaFoldDB" id="A0A4Y9ZWW3"/>
<accession>A0A4Y9ZWW3</accession>
<dbReference type="CDD" id="cd22191">
    <property type="entry name" value="DPBB_RlpA_EXP_N-like"/>
    <property type="match status" value="1"/>
</dbReference>
<feature type="chain" id="PRO_5021422990" description="RlpA-like protein double-psi beta-barrel domain-containing protein" evidence="2">
    <location>
        <begin position="22"/>
        <end position="143"/>
    </location>
</feature>
<dbReference type="EMBL" id="SFCI01000512">
    <property type="protein sequence ID" value="TFY79376.1"/>
    <property type="molecule type" value="Genomic_DNA"/>
</dbReference>
<evidence type="ECO:0008006" key="5">
    <source>
        <dbReference type="Google" id="ProtNLM"/>
    </source>
</evidence>
<keyword evidence="4" id="KW-1185">Reference proteome</keyword>
<evidence type="ECO:0000313" key="4">
    <source>
        <dbReference type="Proteomes" id="UP000298061"/>
    </source>
</evidence>
<sequence length="143" mass="15425">MRFSSTLISCLLALILPYAAAVEHGPKRHHRGISRQASSEQTHVKRVSGGKMTFYDVGQGACGATSKGSDFVAALSKEQYGDGYPGPNCWKKITITYQGKSAQATIVDECPGCAYGALDLSRGLFDYFAPESTGVIYADWEFS</sequence>
<dbReference type="Proteomes" id="UP000298061">
    <property type="component" value="Unassembled WGS sequence"/>
</dbReference>
<dbReference type="SUPFAM" id="SSF50685">
    <property type="entry name" value="Barwin-like endoglucanases"/>
    <property type="match status" value="1"/>
</dbReference>
<dbReference type="Gene3D" id="2.40.40.10">
    <property type="entry name" value="RlpA-like domain"/>
    <property type="match status" value="1"/>
</dbReference>
<gene>
    <name evidence="3" type="ORF">EWM64_g4635</name>
</gene>
<dbReference type="InterPro" id="IPR036908">
    <property type="entry name" value="RlpA-like_sf"/>
</dbReference>
<protein>
    <recommendedName>
        <fullName evidence="5">RlpA-like protein double-psi beta-barrel domain-containing protein</fullName>
    </recommendedName>
</protein>
<evidence type="ECO:0000313" key="3">
    <source>
        <dbReference type="EMBL" id="TFY79376.1"/>
    </source>
</evidence>
<dbReference type="InterPro" id="IPR051477">
    <property type="entry name" value="Expansin_CellWall"/>
</dbReference>
<dbReference type="PANTHER" id="PTHR31836">
    <property type="match status" value="1"/>
</dbReference>
<feature type="signal peptide" evidence="2">
    <location>
        <begin position="1"/>
        <end position="21"/>
    </location>
</feature>
<dbReference type="PANTHER" id="PTHR31836:SF28">
    <property type="entry name" value="SRCR DOMAIN-CONTAINING PROTEIN-RELATED"/>
    <property type="match status" value="1"/>
</dbReference>
<dbReference type="STRING" id="135208.A0A4Y9ZWW3"/>
<keyword evidence="1 2" id="KW-0732">Signal</keyword>
<organism evidence="3 4">
    <name type="scientific">Hericium alpestre</name>
    <dbReference type="NCBI Taxonomy" id="135208"/>
    <lineage>
        <taxon>Eukaryota</taxon>
        <taxon>Fungi</taxon>
        <taxon>Dikarya</taxon>
        <taxon>Basidiomycota</taxon>
        <taxon>Agaricomycotina</taxon>
        <taxon>Agaricomycetes</taxon>
        <taxon>Russulales</taxon>
        <taxon>Hericiaceae</taxon>
        <taxon>Hericium</taxon>
    </lineage>
</organism>
<evidence type="ECO:0000256" key="2">
    <source>
        <dbReference type="SAM" id="SignalP"/>
    </source>
</evidence>
<name>A0A4Y9ZWW3_9AGAM</name>
<dbReference type="OrthoDB" id="623670at2759"/>